<keyword evidence="3" id="KW-1185">Reference proteome</keyword>
<gene>
    <name evidence="2" type="ORF">C2845_PM09G18970</name>
</gene>
<name>A0A3L6S0F6_PANMI</name>
<feature type="compositionally biased region" description="Basic and acidic residues" evidence="1">
    <location>
        <begin position="72"/>
        <end position="94"/>
    </location>
</feature>
<reference evidence="3" key="1">
    <citation type="journal article" date="2019" name="Nat. Commun.">
        <title>The genome of broomcorn millet.</title>
        <authorList>
            <person name="Zou C."/>
            <person name="Miki D."/>
            <person name="Li D."/>
            <person name="Tang Q."/>
            <person name="Xiao L."/>
            <person name="Rajput S."/>
            <person name="Deng P."/>
            <person name="Jia W."/>
            <person name="Huang R."/>
            <person name="Zhang M."/>
            <person name="Sun Y."/>
            <person name="Hu J."/>
            <person name="Fu X."/>
            <person name="Schnable P.S."/>
            <person name="Li F."/>
            <person name="Zhang H."/>
            <person name="Feng B."/>
            <person name="Zhu X."/>
            <person name="Liu R."/>
            <person name="Schnable J.C."/>
            <person name="Zhu J.-K."/>
            <person name="Zhang H."/>
        </authorList>
    </citation>
    <scope>NUCLEOTIDE SEQUENCE [LARGE SCALE GENOMIC DNA]</scope>
</reference>
<feature type="region of interest" description="Disordered" evidence="1">
    <location>
        <begin position="1"/>
        <end position="112"/>
    </location>
</feature>
<sequence>MAAGEDPPAWGHGGVDPRGGPLPAPERRGQRAPPGPCSSGSSPSGRERARDGRRWIRPVAPRRICLRRGHGERRAAVPMREEGGGSPVREGEGGRRRRERKGRGSGHGAVKI</sequence>
<dbReference type="Proteomes" id="UP000275267">
    <property type="component" value="Unassembled WGS sequence"/>
</dbReference>
<feature type="compositionally biased region" description="Basic and acidic residues" evidence="1">
    <location>
        <begin position="45"/>
        <end position="54"/>
    </location>
</feature>
<evidence type="ECO:0000256" key="1">
    <source>
        <dbReference type="SAM" id="MobiDB-lite"/>
    </source>
</evidence>
<dbReference type="EMBL" id="PQIB02000006">
    <property type="protein sequence ID" value="RLN12767.1"/>
    <property type="molecule type" value="Genomic_DNA"/>
</dbReference>
<comment type="caution">
    <text evidence="2">The sequence shown here is derived from an EMBL/GenBank/DDBJ whole genome shotgun (WGS) entry which is preliminary data.</text>
</comment>
<proteinExistence type="predicted"/>
<protein>
    <submittedName>
        <fullName evidence="2">Uncharacterized protein</fullName>
    </submittedName>
</protein>
<dbReference type="AlphaFoldDB" id="A0A3L6S0F6"/>
<feature type="compositionally biased region" description="Basic residues" evidence="1">
    <location>
        <begin position="95"/>
        <end position="104"/>
    </location>
</feature>
<evidence type="ECO:0000313" key="3">
    <source>
        <dbReference type="Proteomes" id="UP000275267"/>
    </source>
</evidence>
<evidence type="ECO:0000313" key="2">
    <source>
        <dbReference type="EMBL" id="RLN12767.1"/>
    </source>
</evidence>
<accession>A0A3L6S0F6</accession>
<organism evidence="2 3">
    <name type="scientific">Panicum miliaceum</name>
    <name type="common">Proso millet</name>
    <name type="synonym">Broomcorn millet</name>
    <dbReference type="NCBI Taxonomy" id="4540"/>
    <lineage>
        <taxon>Eukaryota</taxon>
        <taxon>Viridiplantae</taxon>
        <taxon>Streptophyta</taxon>
        <taxon>Embryophyta</taxon>
        <taxon>Tracheophyta</taxon>
        <taxon>Spermatophyta</taxon>
        <taxon>Magnoliopsida</taxon>
        <taxon>Liliopsida</taxon>
        <taxon>Poales</taxon>
        <taxon>Poaceae</taxon>
        <taxon>PACMAD clade</taxon>
        <taxon>Panicoideae</taxon>
        <taxon>Panicodae</taxon>
        <taxon>Paniceae</taxon>
        <taxon>Panicinae</taxon>
        <taxon>Panicum</taxon>
        <taxon>Panicum sect. Panicum</taxon>
    </lineage>
</organism>